<gene>
    <name evidence="1" type="ORF">EDD66_103135</name>
</gene>
<dbReference type="OrthoDB" id="2237387at2"/>
<name>A0A3N1XRA8_9FIRM</name>
<comment type="caution">
    <text evidence="1">The sequence shown here is derived from an EMBL/GenBank/DDBJ whole genome shotgun (WGS) entry which is preliminary data.</text>
</comment>
<sequence>MKRNDFLEKIKKYDGKLEMWQLETNELCHGDYILGCYFDNDSKVWKVYINNERGRQRIKLSTKDEDEAFDKLFSMVQFQAEMIRRSQS</sequence>
<proteinExistence type="predicted"/>
<reference evidence="1 2" key="1">
    <citation type="submission" date="2018-11" db="EMBL/GenBank/DDBJ databases">
        <title>Genomic Encyclopedia of Type Strains, Phase IV (KMG-IV): sequencing the most valuable type-strain genomes for metagenomic binning, comparative biology and taxonomic classification.</title>
        <authorList>
            <person name="Goeker M."/>
        </authorList>
    </citation>
    <scope>NUCLEOTIDE SEQUENCE [LARGE SCALE GENOMIC DNA]</scope>
    <source>
        <strain evidence="1 2">DSM 26537</strain>
    </source>
</reference>
<protein>
    <submittedName>
        <fullName evidence="1">Uncharacterized protein</fullName>
    </submittedName>
</protein>
<dbReference type="AlphaFoldDB" id="A0A3N1XRA8"/>
<evidence type="ECO:0000313" key="2">
    <source>
        <dbReference type="Proteomes" id="UP000273083"/>
    </source>
</evidence>
<dbReference type="EMBL" id="RJVG01000003">
    <property type="protein sequence ID" value="ROR29200.1"/>
    <property type="molecule type" value="Genomic_DNA"/>
</dbReference>
<dbReference type="RefSeq" id="WP_123608656.1">
    <property type="nucleotide sequence ID" value="NZ_RJVG01000003.1"/>
</dbReference>
<accession>A0A3N1XRA8</accession>
<organism evidence="1 2">
    <name type="scientific">Mobilisporobacter senegalensis</name>
    <dbReference type="NCBI Taxonomy" id="1329262"/>
    <lineage>
        <taxon>Bacteria</taxon>
        <taxon>Bacillati</taxon>
        <taxon>Bacillota</taxon>
        <taxon>Clostridia</taxon>
        <taxon>Lachnospirales</taxon>
        <taxon>Lachnospiraceae</taxon>
        <taxon>Mobilisporobacter</taxon>
    </lineage>
</organism>
<evidence type="ECO:0000313" key="1">
    <source>
        <dbReference type="EMBL" id="ROR29200.1"/>
    </source>
</evidence>
<keyword evidence="2" id="KW-1185">Reference proteome</keyword>
<dbReference type="Proteomes" id="UP000273083">
    <property type="component" value="Unassembled WGS sequence"/>
</dbReference>